<gene>
    <name evidence="2" type="ORF">SAMN05518683_1241</name>
</gene>
<protein>
    <submittedName>
        <fullName evidence="2">Uncharacterized protein</fullName>
    </submittedName>
</protein>
<evidence type="ECO:0000313" key="3">
    <source>
        <dbReference type="Proteomes" id="UP000198892"/>
    </source>
</evidence>
<organism evidence="2 3">
    <name type="scientific">Salibacterium halotolerans</name>
    <dbReference type="NCBI Taxonomy" id="1884432"/>
    <lineage>
        <taxon>Bacteria</taxon>
        <taxon>Bacillati</taxon>
        <taxon>Bacillota</taxon>
        <taxon>Bacilli</taxon>
        <taxon>Bacillales</taxon>
        <taxon>Bacillaceae</taxon>
    </lineage>
</organism>
<accession>A0A1I5X0A8</accession>
<dbReference type="Proteomes" id="UP000198892">
    <property type="component" value="Unassembled WGS sequence"/>
</dbReference>
<sequence>FCAYRTNTNSAEAAFIFSIRAQTQLGSLAAPPHHMDTPDEGMYGPSASDIWEG</sequence>
<feature type="non-terminal residue" evidence="2">
    <location>
        <position position="1"/>
    </location>
</feature>
<evidence type="ECO:0000256" key="1">
    <source>
        <dbReference type="SAM" id="MobiDB-lite"/>
    </source>
</evidence>
<feature type="region of interest" description="Disordered" evidence="1">
    <location>
        <begin position="29"/>
        <end position="53"/>
    </location>
</feature>
<reference evidence="3" key="1">
    <citation type="submission" date="2016-10" db="EMBL/GenBank/DDBJ databases">
        <authorList>
            <person name="Varghese N."/>
            <person name="Submissions S."/>
        </authorList>
    </citation>
    <scope>NUCLEOTIDE SEQUENCE [LARGE SCALE GENOMIC DNA]</scope>
    <source>
        <strain evidence="3">S7</strain>
    </source>
</reference>
<proteinExistence type="predicted"/>
<evidence type="ECO:0000313" key="2">
    <source>
        <dbReference type="EMBL" id="SFQ25399.1"/>
    </source>
</evidence>
<keyword evidence="3" id="KW-1185">Reference proteome</keyword>
<name>A0A1I5X0A8_9BACI</name>
<dbReference type="EMBL" id="FOXD01000024">
    <property type="protein sequence ID" value="SFQ25399.1"/>
    <property type="molecule type" value="Genomic_DNA"/>
</dbReference>
<dbReference type="AlphaFoldDB" id="A0A1I5X0A8"/>